<evidence type="ECO:0000313" key="1">
    <source>
        <dbReference type="EMBL" id="SVD80377.1"/>
    </source>
</evidence>
<protein>
    <submittedName>
        <fullName evidence="1">Uncharacterized protein</fullName>
    </submittedName>
</protein>
<proteinExistence type="predicted"/>
<feature type="non-terminal residue" evidence="1">
    <location>
        <position position="139"/>
    </location>
</feature>
<gene>
    <name evidence="1" type="ORF">METZ01_LOCUS433231</name>
</gene>
<sequence>MGTDLLFGITESGVMHTDIDPQIPLETKFKMVKESGVYDYFDKTPPKELENEYQRCSEKYELPILAGGWFYVLGRDEELLMENLRLGARLGSLVHNTQIIMDHADGSLVSDEQVAEIYLNAYEIGEESGCRPTFEVHVN</sequence>
<accession>A0A382YAN1</accession>
<dbReference type="EMBL" id="UINC01174318">
    <property type="protein sequence ID" value="SVD80377.1"/>
    <property type="molecule type" value="Genomic_DNA"/>
</dbReference>
<name>A0A382YAN1_9ZZZZ</name>
<dbReference type="AlphaFoldDB" id="A0A382YAN1"/>
<organism evidence="1">
    <name type="scientific">marine metagenome</name>
    <dbReference type="NCBI Taxonomy" id="408172"/>
    <lineage>
        <taxon>unclassified sequences</taxon>
        <taxon>metagenomes</taxon>
        <taxon>ecological metagenomes</taxon>
    </lineage>
</organism>
<reference evidence="1" key="1">
    <citation type="submission" date="2018-05" db="EMBL/GenBank/DDBJ databases">
        <authorList>
            <person name="Lanie J.A."/>
            <person name="Ng W.-L."/>
            <person name="Kazmierczak K.M."/>
            <person name="Andrzejewski T.M."/>
            <person name="Davidsen T.M."/>
            <person name="Wayne K.J."/>
            <person name="Tettelin H."/>
            <person name="Glass J.I."/>
            <person name="Rusch D."/>
            <person name="Podicherti R."/>
            <person name="Tsui H.-C.T."/>
            <person name="Winkler M.E."/>
        </authorList>
    </citation>
    <scope>NUCLEOTIDE SEQUENCE</scope>
</reference>